<comment type="function">
    <text evidence="10">Part of the ABC transporter FtsEX involved in asymmetric cellular division facilitating the initiation of sporulation.</text>
</comment>
<dbReference type="GO" id="GO:0051301">
    <property type="term" value="P:cell division"/>
    <property type="evidence" value="ECO:0007669"/>
    <property type="project" value="UniProtKB-KW"/>
</dbReference>
<feature type="transmembrane region" description="Helical" evidence="11">
    <location>
        <begin position="271"/>
        <end position="293"/>
    </location>
</feature>
<dbReference type="Pfam" id="PF18075">
    <property type="entry name" value="FtsX_ECD"/>
    <property type="match status" value="1"/>
</dbReference>
<organism evidence="14 15">
    <name type="scientific">Ruminococcus albus SY3</name>
    <dbReference type="NCBI Taxonomy" id="1341156"/>
    <lineage>
        <taxon>Bacteria</taxon>
        <taxon>Bacillati</taxon>
        <taxon>Bacillota</taxon>
        <taxon>Clostridia</taxon>
        <taxon>Eubacteriales</taxon>
        <taxon>Oscillospiraceae</taxon>
        <taxon>Ruminococcus</taxon>
    </lineage>
</organism>
<reference evidence="14 15" key="1">
    <citation type="submission" date="2013-06" db="EMBL/GenBank/DDBJ databases">
        <title>Rumen cellulosomics: divergent fiber-degrading strategies revealed by comparative genome-wide analysis of six Ruminococcal strains.</title>
        <authorList>
            <person name="Dassa B."/>
            <person name="Borovok I."/>
            <person name="Lamed R."/>
            <person name="Flint H."/>
            <person name="Yeoman C.J."/>
            <person name="White B."/>
            <person name="Bayer E.A."/>
        </authorList>
    </citation>
    <scope>NUCLEOTIDE SEQUENCE [LARGE SCALE GENOMIC DNA]</scope>
    <source>
        <strain evidence="14 15">SY3</strain>
    </source>
</reference>
<dbReference type="InterPro" id="IPR003838">
    <property type="entry name" value="ABC3_permease_C"/>
</dbReference>
<comment type="caution">
    <text evidence="14">The sequence shown here is derived from an EMBL/GenBank/DDBJ whole genome shotgun (WGS) entry which is preliminary data.</text>
</comment>
<comment type="subcellular location">
    <subcellularLocation>
        <location evidence="1">Cell membrane</location>
        <topology evidence="1">Multi-pass membrane protein</topology>
    </subcellularLocation>
</comment>
<keyword evidence="5 10" id="KW-0132">Cell division</keyword>
<dbReference type="EMBL" id="JEOB01000001">
    <property type="protein sequence ID" value="EXM40754.1"/>
    <property type="molecule type" value="Genomic_DNA"/>
</dbReference>
<keyword evidence="4 10" id="KW-1003">Cell membrane</keyword>
<name>A0A011UJA8_RUMAL</name>
<evidence type="ECO:0000313" key="15">
    <source>
        <dbReference type="Proteomes" id="UP000021369"/>
    </source>
</evidence>
<dbReference type="PATRIC" id="fig|1341156.4.peg.386"/>
<dbReference type="PIRSF" id="PIRSF003097">
    <property type="entry name" value="FtsX"/>
    <property type="match status" value="1"/>
</dbReference>
<comment type="similarity">
    <text evidence="2 10">Belongs to the ABC-4 integral membrane protein family. FtsX subfamily.</text>
</comment>
<feature type="transmembrane region" description="Helical" evidence="11">
    <location>
        <begin position="168"/>
        <end position="188"/>
    </location>
</feature>
<dbReference type="GO" id="GO:0005886">
    <property type="term" value="C:plasma membrane"/>
    <property type="evidence" value="ECO:0007669"/>
    <property type="project" value="UniProtKB-SubCell"/>
</dbReference>
<gene>
    <name evidence="14" type="ORF">RASY3_03320</name>
</gene>
<accession>A0A011UJA8</accession>
<dbReference type="InterPro" id="IPR058204">
    <property type="entry name" value="FtsX_firmicutes-type"/>
</dbReference>
<evidence type="ECO:0000256" key="1">
    <source>
        <dbReference type="ARBA" id="ARBA00004651"/>
    </source>
</evidence>
<dbReference type="Gene3D" id="3.30.70.3040">
    <property type="match status" value="1"/>
</dbReference>
<keyword evidence="8 10" id="KW-0472">Membrane</keyword>
<dbReference type="Pfam" id="PF02687">
    <property type="entry name" value="FtsX"/>
    <property type="match status" value="1"/>
</dbReference>
<dbReference type="PANTHER" id="PTHR47755">
    <property type="entry name" value="CELL DIVISION PROTEIN FTSX"/>
    <property type="match status" value="1"/>
</dbReference>
<evidence type="ECO:0000256" key="10">
    <source>
        <dbReference type="PIRNR" id="PIRNR003097"/>
    </source>
</evidence>
<evidence type="ECO:0000256" key="7">
    <source>
        <dbReference type="ARBA" id="ARBA00022989"/>
    </source>
</evidence>
<evidence type="ECO:0000256" key="9">
    <source>
        <dbReference type="ARBA" id="ARBA00023306"/>
    </source>
</evidence>
<dbReference type="PANTHER" id="PTHR47755:SF1">
    <property type="entry name" value="CELL DIVISION PROTEIN FTSX"/>
    <property type="match status" value="1"/>
</dbReference>
<dbReference type="OrthoDB" id="9812531at2"/>
<evidence type="ECO:0000259" key="13">
    <source>
        <dbReference type="Pfam" id="PF18075"/>
    </source>
</evidence>
<keyword evidence="6 11" id="KW-0812">Transmembrane</keyword>
<evidence type="ECO:0000256" key="2">
    <source>
        <dbReference type="ARBA" id="ARBA00007379"/>
    </source>
</evidence>
<evidence type="ECO:0000256" key="8">
    <source>
        <dbReference type="ARBA" id="ARBA00023136"/>
    </source>
</evidence>
<sequence length="301" mass="33295">MKASSLRYLVHQGVSGIWKNRMMTFASFCILLVSLLMVGLASLTAINLTRIISGIEDKSEVVVVINDNATEENEKELKEHLKAIPNVNTIELYSKEEAWKGMLDSMTEEERAFFKYADENPLPDTYRLTVKDIEIMSDTTAQIETLDYVDSTQSPTSFADVLISIRRIFSIIAVAVVSALVVVSLVIISNTTRASVFARRKEINIMKYVGATNAFIRIPFFVEGMIVGLVAAIGALLMTKFAYEGVYNIFSDDSVIWVIMGMKKLYSFKELLFPVSISYLAAGAVIGAVGTSISTGKHLKV</sequence>
<evidence type="ECO:0000256" key="6">
    <source>
        <dbReference type="ARBA" id="ARBA00022692"/>
    </source>
</evidence>
<evidence type="ECO:0000256" key="4">
    <source>
        <dbReference type="ARBA" id="ARBA00022475"/>
    </source>
</evidence>
<evidence type="ECO:0000313" key="14">
    <source>
        <dbReference type="EMBL" id="EXM40754.1"/>
    </source>
</evidence>
<dbReference type="AlphaFoldDB" id="A0A011UJA8"/>
<keyword evidence="15" id="KW-1185">Reference proteome</keyword>
<keyword evidence="9 10" id="KW-0131">Cell cycle</keyword>
<dbReference type="NCBIfam" id="NF038347">
    <property type="entry name" value="FtsX_Gpos"/>
    <property type="match status" value="1"/>
</dbReference>
<dbReference type="RefSeq" id="WP_024858794.1">
    <property type="nucleotide sequence ID" value="NZ_JEOB01000001.1"/>
</dbReference>
<feature type="domain" description="FtsX extracellular" evidence="13">
    <location>
        <begin position="60"/>
        <end position="151"/>
    </location>
</feature>
<evidence type="ECO:0000259" key="12">
    <source>
        <dbReference type="Pfam" id="PF02687"/>
    </source>
</evidence>
<dbReference type="Proteomes" id="UP000021369">
    <property type="component" value="Unassembled WGS sequence"/>
</dbReference>
<feature type="domain" description="ABC3 transporter permease C-terminal" evidence="12">
    <location>
        <begin position="177"/>
        <end position="295"/>
    </location>
</feature>
<dbReference type="InterPro" id="IPR040690">
    <property type="entry name" value="FtsX_ECD"/>
</dbReference>
<dbReference type="InterPro" id="IPR004513">
    <property type="entry name" value="FtsX"/>
</dbReference>
<proteinExistence type="inferred from homology"/>
<protein>
    <recommendedName>
        <fullName evidence="3 10">Cell division protein FtsX</fullName>
    </recommendedName>
</protein>
<feature type="transmembrane region" description="Helical" evidence="11">
    <location>
        <begin position="208"/>
        <end position="238"/>
    </location>
</feature>
<evidence type="ECO:0000256" key="11">
    <source>
        <dbReference type="SAM" id="Phobius"/>
    </source>
</evidence>
<evidence type="ECO:0000256" key="5">
    <source>
        <dbReference type="ARBA" id="ARBA00022618"/>
    </source>
</evidence>
<keyword evidence="7 11" id="KW-1133">Transmembrane helix</keyword>
<evidence type="ECO:0000256" key="3">
    <source>
        <dbReference type="ARBA" id="ARBA00021907"/>
    </source>
</evidence>